<dbReference type="KEGG" id="adu:127743848"/>
<sequence>MDPTQNSEQFRMNQSNSFQGLDPQELQEELYGTRQGEMSVTQYFTKLKSLWEEFDDFRPNPPCNCKSVCTCGLREMRKYRMENHVTRFLRGLNEQFVNVRTQVMLMEPLPDLKAVFSMMTRQERQNQTMDDTINPKILLHSTNFFNTAVTSQGRGRGKGRGGRFQGSGRGQTKRDRMQSSYCGKGGYTVDVCYKKHGSPILDRNLNLNGGLGAVNFSAKINGDGIDDSGCVEENGTSNVDFTPEQKSPLLALLNKGEAKQIHSANQITTLE</sequence>
<protein>
    <submittedName>
        <fullName evidence="3">Uncharacterized protein LOC127743848</fullName>
    </submittedName>
</protein>
<feature type="compositionally biased region" description="Polar residues" evidence="1">
    <location>
        <begin position="1"/>
        <end position="19"/>
    </location>
</feature>
<dbReference type="Proteomes" id="UP000515211">
    <property type="component" value="Unplaced"/>
</dbReference>
<feature type="region of interest" description="Disordered" evidence="1">
    <location>
        <begin position="1"/>
        <end position="22"/>
    </location>
</feature>
<dbReference type="RefSeq" id="XP_052111984.1">
    <property type="nucleotide sequence ID" value="XM_052256024.1"/>
</dbReference>
<organism evidence="2 3">
    <name type="scientific">Arachis duranensis</name>
    <name type="common">Wild peanut</name>
    <dbReference type="NCBI Taxonomy" id="130453"/>
    <lineage>
        <taxon>Eukaryota</taxon>
        <taxon>Viridiplantae</taxon>
        <taxon>Streptophyta</taxon>
        <taxon>Embryophyta</taxon>
        <taxon>Tracheophyta</taxon>
        <taxon>Spermatophyta</taxon>
        <taxon>Magnoliopsida</taxon>
        <taxon>eudicotyledons</taxon>
        <taxon>Gunneridae</taxon>
        <taxon>Pentapetalae</taxon>
        <taxon>rosids</taxon>
        <taxon>fabids</taxon>
        <taxon>Fabales</taxon>
        <taxon>Fabaceae</taxon>
        <taxon>Papilionoideae</taxon>
        <taxon>50 kb inversion clade</taxon>
        <taxon>dalbergioids sensu lato</taxon>
        <taxon>Dalbergieae</taxon>
        <taxon>Pterocarpus clade</taxon>
        <taxon>Arachis</taxon>
    </lineage>
</organism>
<keyword evidence="2" id="KW-1185">Reference proteome</keyword>
<feature type="region of interest" description="Disordered" evidence="1">
    <location>
        <begin position="149"/>
        <end position="179"/>
    </location>
</feature>
<dbReference type="PANTHER" id="PTHR34222:SF99">
    <property type="entry name" value="PROTEIN, PUTATIVE-RELATED"/>
    <property type="match status" value="1"/>
</dbReference>
<evidence type="ECO:0000313" key="3">
    <source>
        <dbReference type="RefSeq" id="XP_052111984.1"/>
    </source>
</evidence>
<dbReference type="PANTHER" id="PTHR34222">
    <property type="entry name" value="GAG_PRE-INTEGRS DOMAIN-CONTAINING PROTEIN"/>
    <property type="match status" value="1"/>
</dbReference>
<evidence type="ECO:0000256" key="1">
    <source>
        <dbReference type="SAM" id="MobiDB-lite"/>
    </source>
</evidence>
<evidence type="ECO:0000313" key="2">
    <source>
        <dbReference type="Proteomes" id="UP000515211"/>
    </source>
</evidence>
<reference evidence="3" key="1">
    <citation type="submission" date="2025-08" db="UniProtKB">
        <authorList>
            <consortium name="RefSeq"/>
        </authorList>
    </citation>
    <scope>IDENTIFICATION</scope>
    <source>
        <tissue evidence="3">Whole plant</tissue>
    </source>
</reference>
<gene>
    <name evidence="3" type="primary">LOC127743848</name>
</gene>
<dbReference type="GeneID" id="127743848"/>
<name>A0A9C6TJY2_ARADU</name>
<accession>A0A9C6TJY2</accession>
<proteinExistence type="predicted"/>
<dbReference type="AlphaFoldDB" id="A0A9C6TJY2"/>